<evidence type="ECO:0000256" key="1">
    <source>
        <dbReference type="SAM" id="MobiDB-lite"/>
    </source>
</evidence>
<sequence length="103" mass="11539">MVNAQVFDIDVSAMESLKQALNATQAQYVGAYNRALTRTVSKLYRDSVMLMMEQAGVRKKSIARRRVRQFKKTTQRRPGGAQPFWSADPGGKNLVRAEPVPTP</sequence>
<feature type="region of interest" description="Disordered" evidence="1">
    <location>
        <begin position="70"/>
        <end position="103"/>
    </location>
</feature>
<protein>
    <submittedName>
        <fullName evidence="2">Uncharacterized protein</fullName>
    </submittedName>
</protein>
<gene>
    <name evidence="2" type="ORF">NCTC11544_00294</name>
</gene>
<dbReference type="AlphaFoldDB" id="A0A379YEG2"/>
<proteinExistence type="predicted"/>
<evidence type="ECO:0000313" key="3">
    <source>
        <dbReference type="Proteomes" id="UP000255529"/>
    </source>
</evidence>
<dbReference type="EMBL" id="UGYN01000002">
    <property type="protein sequence ID" value="SUI43920.1"/>
    <property type="molecule type" value="Genomic_DNA"/>
</dbReference>
<accession>A0A379YEG2</accession>
<name>A0A379YEG2_9GAMM</name>
<reference evidence="2 3" key="1">
    <citation type="submission" date="2018-06" db="EMBL/GenBank/DDBJ databases">
        <authorList>
            <consortium name="Pathogen Informatics"/>
            <person name="Doyle S."/>
        </authorList>
    </citation>
    <scope>NUCLEOTIDE SEQUENCE [LARGE SCALE GENOMIC DNA]</scope>
    <source>
        <strain evidence="2 3">NCTC11544</strain>
    </source>
</reference>
<dbReference type="Proteomes" id="UP000255529">
    <property type="component" value="Unassembled WGS sequence"/>
</dbReference>
<evidence type="ECO:0000313" key="2">
    <source>
        <dbReference type="EMBL" id="SUI43920.1"/>
    </source>
</evidence>
<organism evidence="2 3">
    <name type="scientific">Serratia quinivorans</name>
    <dbReference type="NCBI Taxonomy" id="137545"/>
    <lineage>
        <taxon>Bacteria</taxon>
        <taxon>Pseudomonadati</taxon>
        <taxon>Pseudomonadota</taxon>
        <taxon>Gammaproteobacteria</taxon>
        <taxon>Enterobacterales</taxon>
        <taxon>Yersiniaceae</taxon>
        <taxon>Serratia</taxon>
    </lineage>
</organism>